<keyword evidence="3" id="KW-0804">Transcription</keyword>
<accession>A0A1H4LLI6</accession>
<dbReference type="InterPro" id="IPR036388">
    <property type="entry name" value="WH-like_DNA-bd_sf"/>
</dbReference>
<evidence type="ECO:0000259" key="5">
    <source>
        <dbReference type="PROSITE" id="PS51078"/>
    </source>
</evidence>
<dbReference type="RefSeq" id="WP_068740613.1">
    <property type="nucleotide sequence ID" value="NZ_CP019066.1"/>
</dbReference>
<dbReference type="SUPFAM" id="SSF55781">
    <property type="entry name" value="GAF domain-like"/>
    <property type="match status" value="1"/>
</dbReference>
<dbReference type="GO" id="GO:0003677">
    <property type="term" value="F:DNA binding"/>
    <property type="evidence" value="ECO:0007669"/>
    <property type="project" value="UniProtKB-KW"/>
</dbReference>
<dbReference type="Pfam" id="PF01614">
    <property type="entry name" value="IclR_C"/>
    <property type="match status" value="1"/>
</dbReference>
<keyword evidence="7" id="KW-1185">Reference proteome</keyword>
<dbReference type="GO" id="GO:0045892">
    <property type="term" value="P:negative regulation of DNA-templated transcription"/>
    <property type="evidence" value="ECO:0007669"/>
    <property type="project" value="TreeGrafter"/>
</dbReference>
<proteinExistence type="predicted"/>
<dbReference type="SMART" id="SM00346">
    <property type="entry name" value="HTH_ICLR"/>
    <property type="match status" value="1"/>
</dbReference>
<dbReference type="PANTHER" id="PTHR30136:SF24">
    <property type="entry name" value="HTH-TYPE TRANSCRIPTIONAL REPRESSOR ALLR"/>
    <property type="match status" value="1"/>
</dbReference>
<evidence type="ECO:0000256" key="2">
    <source>
        <dbReference type="ARBA" id="ARBA00023125"/>
    </source>
</evidence>
<reference evidence="7" key="1">
    <citation type="submission" date="2016-10" db="EMBL/GenBank/DDBJ databases">
        <authorList>
            <person name="Varghese N."/>
            <person name="Submissions S."/>
        </authorList>
    </citation>
    <scope>NUCLEOTIDE SEQUENCE [LARGE SCALE GENOMIC DNA]</scope>
    <source>
        <strain evidence="7">DSM 44234</strain>
    </source>
</reference>
<evidence type="ECO:0000313" key="7">
    <source>
        <dbReference type="Proteomes" id="UP000182241"/>
    </source>
</evidence>
<dbReference type="Proteomes" id="UP000182241">
    <property type="component" value="Unassembled WGS sequence"/>
</dbReference>
<dbReference type="InterPro" id="IPR014757">
    <property type="entry name" value="Tscrpt_reg_IclR_C"/>
</dbReference>
<feature type="domain" description="HTH iclR-type" evidence="4">
    <location>
        <begin position="13"/>
        <end position="75"/>
    </location>
</feature>
<dbReference type="PROSITE" id="PS51078">
    <property type="entry name" value="ICLR_ED"/>
    <property type="match status" value="1"/>
</dbReference>
<evidence type="ECO:0000259" key="4">
    <source>
        <dbReference type="PROSITE" id="PS51077"/>
    </source>
</evidence>
<dbReference type="KEGG" id="tsm:ASU32_02045"/>
<dbReference type="InterPro" id="IPR036390">
    <property type="entry name" value="WH_DNA-bd_sf"/>
</dbReference>
<keyword evidence="1" id="KW-0805">Transcription regulation</keyword>
<evidence type="ECO:0000256" key="3">
    <source>
        <dbReference type="ARBA" id="ARBA00023163"/>
    </source>
</evidence>
<dbReference type="PROSITE" id="PS51077">
    <property type="entry name" value="HTH_ICLR"/>
    <property type="match status" value="1"/>
</dbReference>
<dbReference type="InterPro" id="IPR029016">
    <property type="entry name" value="GAF-like_dom_sf"/>
</dbReference>
<organism evidence="6 7">
    <name type="scientific">Tsukamurella tyrosinosolvens</name>
    <dbReference type="NCBI Taxonomy" id="57704"/>
    <lineage>
        <taxon>Bacteria</taxon>
        <taxon>Bacillati</taxon>
        <taxon>Actinomycetota</taxon>
        <taxon>Actinomycetes</taxon>
        <taxon>Mycobacteriales</taxon>
        <taxon>Tsukamurellaceae</taxon>
        <taxon>Tsukamurella</taxon>
    </lineage>
</organism>
<evidence type="ECO:0000313" key="6">
    <source>
        <dbReference type="EMBL" id="SEB71416.1"/>
    </source>
</evidence>
<name>A0A1H4LLI6_TSUTY</name>
<dbReference type="EMBL" id="FNSA01000003">
    <property type="protein sequence ID" value="SEB71416.1"/>
    <property type="molecule type" value="Genomic_DNA"/>
</dbReference>
<feature type="domain" description="IclR-ED" evidence="5">
    <location>
        <begin position="64"/>
        <end position="249"/>
    </location>
</feature>
<dbReference type="PANTHER" id="PTHR30136">
    <property type="entry name" value="HELIX-TURN-HELIX TRANSCRIPTIONAL REGULATOR, ICLR FAMILY"/>
    <property type="match status" value="1"/>
</dbReference>
<dbReference type="STRING" id="57704.SAMN04489793_0619"/>
<dbReference type="GO" id="GO:0003700">
    <property type="term" value="F:DNA-binding transcription factor activity"/>
    <property type="evidence" value="ECO:0007669"/>
    <property type="project" value="TreeGrafter"/>
</dbReference>
<dbReference type="Gene3D" id="1.10.10.10">
    <property type="entry name" value="Winged helix-like DNA-binding domain superfamily/Winged helix DNA-binding domain"/>
    <property type="match status" value="1"/>
</dbReference>
<dbReference type="Pfam" id="PF09339">
    <property type="entry name" value="HTH_IclR"/>
    <property type="match status" value="1"/>
</dbReference>
<protein>
    <submittedName>
        <fullName evidence="6">DNA-binding transcriptional regulator, IclR family</fullName>
    </submittedName>
</protein>
<dbReference type="OrthoDB" id="5242615at2"/>
<dbReference type="SUPFAM" id="SSF46785">
    <property type="entry name" value="Winged helix' DNA-binding domain"/>
    <property type="match status" value="1"/>
</dbReference>
<sequence length="249" mass="26378">MTARENALSGRQPKAVISALRVLEEVARGGEGITAKEITARLGMPSATTYRLLTILVGEGYIVRVPDLSGFALGRRLGVILDAAVAPSVCAAARDVLAEARLSVRFGVQLFYVTGSGVRAADLDPEYPPQESERFLNDHLYACAVGKLLLAERDGLAEERPALRALTGRTVTAADALRRELDAVRANGHAAQVGEMREDTACVAVPIRSRDGALVAALALSGQAEHAPVMLKQVEALRGHADRLAPLLA</sequence>
<evidence type="ECO:0000256" key="1">
    <source>
        <dbReference type="ARBA" id="ARBA00023015"/>
    </source>
</evidence>
<dbReference type="InterPro" id="IPR050707">
    <property type="entry name" value="HTH_MetabolicPath_Reg"/>
</dbReference>
<dbReference type="InterPro" id="IPR005471">
    <property type="entry name" value="Tscrpt_reg_IclR_N"/>
</dbReference>
<keyword evidence="2 6" id="KW-0238">DNA-binding</keyword>
<gene>
    <name evidence="6" type="ORF">SAMN04489793_0619</name>
</gene>
<dbReference type="AlphaFoldDB" id="A0A1H4LLI6"/>
<dbReference type="Gene3D" id="3.30.450.40">
    <property type="match status" value="1"/>
</dbReference>